<accession>A0A0E9UYN9</accession>
<sequence>MLQCCVMWKCSRSYTRTIF</sequence>
<proteinExistence type="predicted"/>
<protein>
    <submittedName>
        <fullName evidence="1">Uncharacterized protein</fullName>
    </submittedName>
</protein>
<reference evidence="1" key="1">
    <citation type="submission" date="2014-11" db="EMBL/GenBank/DDBJ databases">
        <authorList>
            <person name="Amaro Gonzalez C."/>
        </authorList>
    </citation>
    <scope>NUCLEOTIDE SEQUENCE</scope>
</reference>
<organism evidence="1">
    <name type="scientific">Anguilla anguilla</name>
    <name type="common">European freshwater eel</name>
    <name type="synonym">Muraena anguilla</name>
    <dbReference type="NCBI Taxonomy" id="7936"/>
    <lineage>
        <taxon>Eukaryota</taxon>
        <taxon>Metazoa</taxon>
        <taxon>Chordata</taxon>
        <taxon>Craniata</taxon>
        <taxon>Vertebrata</taxon>
        <taxon>Euteleostomi</taxon>
        <taxon>Actinopterygii</taxon>
        <taxon>Neopterygii</taxon>
        <taxon>Teleostei</taxon>
        <taxon>Anguilliformes</taxon>
        <taxon>Anguillidae</taxon>
        <taxon>Anguilla</taxon>
    </lineage>
</organism>
<reference evidence="1" key="2">
    <citation type="journal article" date="2015" name="Fish Shellfish Immunol.">
        <title>Early steps in the European eel (Anguilla anguilla)-Vibrio vulnificus interaction in the gills: Role of the RtxA13 toxin.</title>
        <authorList>
            <person name="Callol A."/>
            <person name="Pajuelo D."/>
            <person name="Ebbesson L."/>
            <person name="Teles M."/>
            <person name="MacKenzie S."/>
            <person name="Amaro C."/>
        </authorList>
    </citation>
    <scope>NUCLEOTIDE SEQUENCE</scope>
</reference>
<dbReference type="AlphaFoldDB" id="A0A0E9UYN9"/>
<evidence type="ECO:0000313" key="1">
    <source>
        <dbReference type="EMBL" id="JAH70108.1"/>
    </source>
</evidence>
<name>A0A0E9UYN9_ANGAN</name>
<dbReference type="EMBL" id="GBXM01038469">
    <property type="protein sequence ID" value="JAH70108.1"/>
    <property type="molecule type" value="Transcribed_RNA"/>
</dbReference>